<evidence type="ECO:0000256" key="12">
    <source>
        <dbReference type="PROSITE-ProRule" id="PRU00110"/>
    </source>
</evidence>
<dbReference type="PROSITE" id="PS50112">
    <property type="entry name" value="PAS"/>
    <property type="match status" value="1"/>
</dbReference>
<dbReference type="SUPFAM" id="SSF47384">
    <property type="entry name" value="Homodimeric domain of signal transducing histidine kinase"/>
    <property type="match status" value="1"/>
</dbReference>
<comment type="caution">
    <text evidence="13">Lacks conserved residue(s) required for the propagation of feature annotation.</text>
</comment>
<organism evidence="20 21">
    <name type="scientific">Hallerella porci</name>
    <dbReference type="NCBI Taxonomy" id="1945871"/>
    <lineage>
        <taxon>Bacteria</taxon>
        <taxon>Pseudomonadati</taxon>
        <taxon>Fibrobacterota</taxon>
        <taxon>Fibrobacteria</taxon>
        <taxon>Fibrobacterales</taxon>
        <taxon>Fibrobacteraceae</taxon>
        <taxon>Hallerella</taxon>
    </lineage>
</organism>
<keyword evidence="11 14" id="KW-0472">Membrane</keyword>
<proteinExistence type="predicted"/>
<dbReference type="NCBIfam" id="TIGR00229">
    <property type="entry name" value="sensory_box"/>
    <property type="match status" value="2"/>
</dbReference>
<dbReference type="SUPFAM" id="SSF55874">
    <property type="entry name" value="ATPase domain of HSP90 chaperone/DNA topoisomerase II/histidine kinase"/>
    <property type="match status" value="1"/>
</dbReference>
<dbReference type="SMART" id="SM00448">
    <property type="entry name" value="REC"/>
    <property type="match status" value="2"/>
</dbReference>
<dbReference type="InterPro" id="IPR035965">
    <property type="entry name" value="PAS-like_dom_sf"/>
</dbReference>
<evidence type="ECO:0000256" key="1">
    <source>
        <dbReference type="ARBA" id="ARBA00000085"/>
    </source>
</evidence>
<dbReference type="InterPro" id="IPR011006">
    <property type="entry name" value="CheY-like_superfamily"/>
</dbReference>
<dbReference type="PANTHER" id="PTHR45339">
    <property type="entry name" value="HYBRID SIGNAL TRANSDUCTION HISTIDINE KINASE J"/>
    <property type="match status" value="1"/>
</dbReference>
<dbReference type="CDD" id="cd18773">
    <property type="entry name" value="PDC1_HK_sensor"/>
    <property type="match status" value="1"/>
</dbReference>
<keyword evidence="9 14" id="KW-1133">Transmembrane helix</keyword>
<dbReference type="CDD" id="cd16922">
    <property type="entry name" value="HATPase_EvgS-ArcB-TorS-like"/>
    <property type="match status" value="1"/>
</dbReference>
<evidence type="ECO:0000256" key="7">
    <source>
        <dbReference type="ARBA" id="ARBA00022741"/>
    </source>
</evidence>
<name>A0ABX5LSP8_9BACT</name>
<dbReference type="SUPFAM" id="SSF52172">
    <property type="entry name" value="CheY-like"/>
    <property type="match status" value="2"/>
</dbReference>
<feature type="domain" description="Response regulatory" evidence="16">
    <location>
        <begin position="823"/>
        <end position="941"/>
    </location>
</feature>
<feature type="domain" description="PAS" evidence="17">
    <location>
        <begin position="451"/>
        <end position="495"/>
    </location>
</feature>
<comment type="catalytic activity">
    <reaction evidence="1">
        <text>ATP + protein L-histidine = ADP + protein N-phospho-L-histidine.</text>
        <dbReference type="EC" id="2.7.13.3"/>
    </reaction>
</comment>
<dbReference type="CDD" id="cd00088">
    <property type="entry name" value="HPT"/>
    <property type="match status" value="1"/>
</dbReference>
<dbReference type="InterPro" id="IPR005467">
    <property type="entry name" value="His_kinase_dom"/>
</dbReference>
<dbReference type="SMART" id="SM00388">
    <property type="entry name" value="HisKA"/>
    <property type="match status" value="1"/>
</dbReference>
<dbReference type="CDD" id="cd00082">
    <property type="entry name" value="HisKA"/>
    <property type="match status" value="1"/>
</dbReference>
<dbReference type="Proteomes" id="UP000245523">
    <property type="component" value="Unassembled WGS sequence"/>
</dbReference>
<sequence length="1313" mass="147010">MKIRQTKSALSSRIIWVYSIPTLVAMIVCFLAFTFYMRSFLFENAYAESGKKLQQMSQACEEKMALYTSPFQRFHSKIAHKLPSNLKIFLSSELRRQDAVDLYYGGSNGVYVSARGYRRDPAHPEFRMKSWYLEACRNEGFAYSEPTFNFGAEKRVFTLSLPIWTKQNRIQGVIAKDVDVNDFRSALSTLSKESGGITMLVNNESDSVYTYFPYLTSLGEITLDSVYTLLHSTQELFDVDSLPAGVSNFEFKDAHGRQYMAMVSPLNKLPMHLIHIVPQNKTAALLSGKTWNFIMFAGICILLLIIVTFITSRILFRRMISKDLTDSVNSSALFDAILGSQYFSLILTDNNFHVLRASSNIADVNGGEDWHDLQGKNLWDIIPNPEFKDFVLNAQKTAAPQTSEIGSHQIVVQKQDGKILWWNISFNLLIEDDASVRYLFLVTDETSAVQKDSILDSIMLSSQNTIIIFDNEMKITYASKRVSDLFGVPSEKFIGMYYDDLEQIGVPAKILEKPLEALENGSVWNENFELPLPNGTKIWCRGQGSVLPSKDSSGIGYLFFITDITPIIRAEQEAKNATRAKSEFLANMSHEIRTPMNAIIGMSDLALSTELSPQQEHYLDRISYAAKSLLGIINNILDYSKIEAKKQELEHIPFNIRECVSNVLSIAVVRIAGKPIELLADIDEKIPTRVFGDPLHLSQILTNLINNAEKFTEAGQVVLKMELVECENAQATIYTAVIDSGIGMTPEQSGKLFHMFTQADGSTTRKYGGTGLGLAISHSLVELSGGELRVKSEAGKGSEFYFTLTFDVSENVREETAELAGKRLLILDNNATSLAIQEKMAKALLAKADATSSSEKAFENFEKNFANPYDAIILSWDSCDISPVTFAEKLKATGLNLPPILVVSMRNDEARFKEVQQAGFKRYLPKPFLLSDFALALKEILGICPMEIRPVKAKTQTVYRFKHARVLLVEDNLLNQELAVDLLSRVGLEVDVANNGREGVNAVKQKDYALVLMDLQMPVMDGYEATAKIRALGEDKCNLPIIAMSAHALHGDKEKSLAAGLNAHVTKPIDPAELYRELSHWIPCEEKSDAASSENENLALTKDPFLSLFERIPELNAELGLYRSAGSQTIYLKVIRRFVEDFENYIPRIQNCLSSGEKETAMRMAHTIKGILGTIGCAHLQEAFAKMESQIAEDNEELKLTPWTALNDSLQTLIERLRKTIPLASECLGEHQEKIVDDPEAESKLQKAMELLLPAIRDAIPADARAAIQLISNLRFDSCRMELIRQLEKSIDDFDFEAAEKILSQLKSKTENK</sequence>
<evidence type="ECO:0000259" key="15">
    <source>
        <dbReference type="PROSITE" id="PS50109"/>
    </source>
</evidence>
<dbReference type="CDD" id="cd17546">
    <property type="entry name" value="REC_hyHK_CKI1_RcsC-like"/>
    <property type="match status" value="1"/>
</dbReference>
<dbReference type="PROSITE" id="PS50110">
    <property type="entry name" value="RESPONSE_REGULATORY"/>
    <property type="match status" value="2"/>
</dbReference>
<dbReference type="RefSeq" id="WP_109587133.1">
    <property type="nucleotide sequence ID" value="NZ_QGHD01000001.1"/>
</dbReference>
<reference evidence="20 21" key="1">
    <citation type="submission" date="2018-05" db="EMBL/GenBank/DDBJ databases">
        <title>Animal gut microbial communities from fecal samples from Wisconsin, USA.</title>
        <authorList>
            <person name="Neumann A."/>
        </authorList>
    </citation>
    <scope>NUCLEOTIDE SEQUENCE [LARGE SCALE GENOMIC DNA]</scope>
    <source>
        <strain evidence="20 21">UWS4</strain>
    </source>
</reference>
<keyword evidence="8" id="KW-0067">ATP-binding</keyword>
<protein>
    <recommendedName>
        <fullName evidence="3">histidine kinase</fullName>
        <ecNumber evidence="3">2.7.13.3</ecNumber>
    </recommendedName>
</protein>
<dbReference type="InterPro" id="IPR000700">
    <property type="entry name" value="PAS-assoc_C"/>
</dbReference>
<dbReference type="PROSITE" id="PS50109">
    <property type="entry name" value="HIS_KIN"/>
    <property type="match status" value="1"/>
</dbReference>
<keyword evidence="6 14" id="KW-0812">Transmembrane</keyword>
<dbReference type="SMART" id="SM00387">
    <property type="entry name" value="HATPase_c"/>
    <property type="match status" value="1"/>
</dbReference>
<evidence type="ECO:0000313" key="21">
    <source>
        <dbReference type="Proteomes" id="UP000245523"/>
    </source>
</evidence>
<feature type="transmembrane region" description="Helical" evidence="14">
    <location>
        <begin position="15"/>
        <end position="37"/>
    </location>
</feature>
<feature type="domain" description="PAC" evidence="18">
    <location>
        <begin position="524"/>
        <end position="576"/>
    </location>
</feature>
<dbReference type="InterPro" id="IPR036890">
    <property type="entry name" value="HATPase_C_sf"/>
</dbReference>
<dbReference type="EC" id="2.7.13.3" evidence="3"/>
<accession>A0ABX5LSP8</accession>
<evidence type="ECO:0000259" key="17">
    <source>
        <dbReference type="PROSITE" id="PS50112"/>
    </source>
</evidence>
<dbReference type="SMART" id="SM00091">
    <property type="entry name" value="PAS"/>
    <property type="match status" value="2"/>
</dbReference>
<feature type="modified residue" description="Phosphohistidine" evidence="12">
    <location>
        <position position="1166"/>
    </location>
</feature>
<evidence type="ECO:0000259" key="18">
    <source>
        <dbReference type="PROSITE" id="PS50113"/>
    </source>
</evidence>
<dbReference type="CDD" id="cd00130">
    <property type="entry name" value="PAS"/>
    <property type="match status" value="2"/>
</dbReference>
<dbReference type="Gene3D" id="3.30.450.20">
    <property type="entry name" value="PAS domain"/>
    <property type="match status" value="3"/>
</dbReference>
<comment type="caution">
    <text evidence="20">The sequence shown here is derived from an EMBL/GenBank/DDBJ whole genome shotgun (WGS) entry which is preliminary data.</text>
</comment>
<evidence type="ECO:0000259" key="19">
    <source>
        <dbReference type="PROSITE" id="PS50894"/>
    </source>
</evidence>
<dbReference type="Pfam" id="PF00072">
    <property type="entry name" value="Response_reg"/>
    <property type="match status" value="1"/>
</dbReference>
<dbReference type="PROSITE" id="PS50113">
    <property type="entry name" value="PAC"/>
    <property type="match status" value="1"/>
</dbReference>
<evidence type="ECO:0000256" key="2">
    <source>
        <dbReference type="ARBA" id="ARBA00004651"/>
    </source>
</evidence>
<dbReference type="SUPFAM" id="SSF47226">
    <property type="entry name" value="Histidine-containing phosphotransfer domain, HPT domain"/>
    <property type="match status" value="1"/>
</dbReference>
<evidence type="ECO:0000256" key="14">
    <source>
        <dbReference type="SAM" id="Phobius"/>
    </source>
</evidence>
<keyword evidence="10" id="KW-0902">Two-component regulatory system</keyword>
<feature type="transmembrane region" description="Helical" evidence="14">
    <location>
        <begin position="291"/>
        <end position="316"/>
    </location>
</feature>
<dbReference type="Pfam" id="PF01627">
    <property type="entry name" value="Hpt"/>
    <property type="match status" value="1"/>
</dbReference>
<keyword evidence="21" id="KW-1185">Reference proteome</keyword>
<gene>
    <name evidence="20" type="ORF">B0H50_101308</name>
</gene>
<evidence type="ECO:0000256" key="5">
    <source>
        <dbReference type="ARBA" id="ARBA00022553"/>
    </source>
</evidence>
<evidence type="ECO:0000313" key="20">
    <source>
        <dbReference type="EMBL" id="PWL04293.1"/>
    </source>
</evidence>
<evidence type="ECO:0000256" key="6">
    <source>
        <dbReference type="ARBA" id="ARBA00022692"/>
    </source>
</evidence>
<evidence type="ECO:0000256" key="11">
    <source>
        <dbReference type="ARBA" id="ARBA00023136"/>
    </source>
</evidence>
<feature type="domain" description="Response regulatory" evidence="16">
    <location>
        <begin position="965"/>
        <end position="1082"/>
    </location>
</feature>
<dbReference type="EMBL" id="QGHD01000001">
    <property type="protein sequence ID" value="PWL04293.1"/>
    <property type="molecule type" value="Genomic_DNA"/>
</dbReference>
<evidence type="ECO:0000256" key="4">
    <source>
        <dbReference type="ARBA" id="ARBA00022475"/>
    </source>
</evidence>
<dbReference type="PANTHER" id="PTHR45339:SF1">
    <property type="entry name" value="HYBRID SIGNAL TRANSDUCTION HISTIDINE KINASE J"/>
    <property type="match status" value="1"/>
</dbReference>
<dbReference type="Gene3D" id="1.20.120.160">
    <property type="entry name" value="HPT domain"/>
    <property type="match status" value="1"/>
</dbReference>
<dbReference type="InterPro" id="IPR000014">
    <property type="entry name" value="PAS"/>
</dbReference>
<dbReference type="Pfam" id="PF02518">
    <property type="entry name" value="HATPase_c"/>
    <property type="match status" value="1"/>
</dbReference>
<dbReference type="Pfam" id="PF00512">
    <property type="entry name" value="HisKA"/>
    <property type="match status" value="1"/>
</dbReference>
<dbReference type="InterPro" id="IPR004358">
    <property type="entry name" value="Sig_transdc_His_kin-like_C"/>
</dbReference>
<dbReference type="SUPFAM" id="SSF55785">
    <property type="entry name" value="PYP-like sensor domain (PAS domain)"/>
    <property type="match status" value="2"/>
</dbReference>
<dbReference type="InterPro" id="IPR001789">
    <property type="entry name" value="Sig_transdc_resp-reg_receiver"/>
</dbReference>
<feature type="modified residue" description="4-aspartylphosphate" evidence="13">
    <location>
        <position position="1014"/>
    </location>
</feature>
<dbReference type="Pfam" id="PF13426">
    <property type="entry name" value="PAS_9"/>
    <property type="match status" value="2"/>
</dbReference>
<dbReference type="Gene3D" id="3.30.565.10">
    <property type="entry name" value="Histidine kinase-like ATPase, C-terminal domain"/>
    <property type="match status" value="1"/>
</dbReference>
<feature type="domain" description="HPt" evidence="19">
    <location>
        <begin position="1127"/>
        <end position="1224"/>
    </location>
</feature>
<evidence type="ECO:0000256" key="8">
    <source>
        <dbReference type="ARBA" id="ARBA00022840"/>
    </source>
</evidence>
<evidence type="ECO:0000256" key="13">
    <source>
        <dbReference type="PROSITE-ProRule" id="PRU00169"/>
    </source>
</evidence>
<dbReference type="Gene3D" id="3.40.50.2300">
    <property type="match status" value="2"/>
</dbReference>
<comment type="subcellular location">
    <subcellularLocation>
        <location evidence="2">Cell membrane</location>
        <topology evidence="2">Multi-pass membrane protein</topology>
    </subcellularLocation>
</comment>
<evidence type="ECO:0000256" key="10">
    <source>
        <dbReference type="ARBA" id="ARBA00023012"/>
    </source>
</evidence>
<keyword evidence="5 13" id="KW-0597">Phosphoprotein</keyword>
<evidence type="ECO:0000256" key="3">
    <source>
        <dbReference type="ARBA" id="ARBA00012438"/>
    </source>
</evidence>
<evidence type="ECO:0000256" key="9">
    <source>
        <dbReference type="ARBA" id="ARBA00022989"/>
    </source>
</evidence>
<dbReference type="InterPro" id="IPR003594">
    <property type="entry name" value="HATPase_dom"/>
</dbReference>
<feature type="domain" description="Histidine kinase" evidence="15">
    <location>
        <begin position="587"/>
        <end position="808"/>
    </location>
</feature>
<dbReference type="InterPro" id="IPR036641">
    <property type="entry name" value="HPT_dom_sf"/>
</dbReference>
<keyword evidence="4" id="KW-1003">Cell membrane</keyword>
<dbReference type="Gene3D" id="1.10.287.130">
    <property type="match status" value="1"/>
</dbReference>
<dbReference type="InterPro" id="IPR003661">
    <property type="entry name" value="HisK_dim/P_dom"/>
</dbReference>
<keyword evidence="7" id="KW-0547">Nucleotide-binding</keyword>
<dbReference type="InterPro" id="IPR008207">
    <property type="entry name" value="Sig_transdc_His_kin_Hpt_dom"/>
</dbReference>
<evidence type="ECO:0000259" key="16">
    <source>
        <dbReference type="PROSITE" id="PS50110"/>
    </source>
</evidence>
<dbReference type="InterPro" id="IPR036097">
    <property type="entry name" value="HisK_dim/P_sf"/>
</dbReference>
<dbReference type="PRINTS" id="PR00344">
    <property type="entry name" value="BCTRLSENSOR"/>
</dbReference>
<dbReference type="PROSITE" id="PS50894">
    <property type="entry name" value="HPT"/>
    <property type="match status" value="1"/>
</dbReference>